<dbReference type="InterPro" id="IPR043504">
    <property type="entry name" value="Peptidase_S1_PA_chymotrypsin"/>
</dbReference>
<keyword evidence="3 5" id="KW-0720">Serine protease</keyword>
<organism evidence="7 8">
    <name type="scientific">Ascochyta lentis</name>
    <dbReference type="NCBI Taxonomy" id="205686"/>
    <lineage>
        <taxon>Eukaryota</taxon>
        <taxon>Fungi</taxon>
        <taxon>Dikarya</taxon>
        <taxon>Ascomycota</taxon>
        <taxon>Pezizomycotina</taxon>
        <taxon>Dothideomycetes</taxon>
        <taxon>Pleosporomycetidae</taxon>
        <taxon>Pleosporales</taxon>
        <taxon>Pleosporineae</taxon>
        <taxon>Didymellaceae</taxon>
        <taxon>Ascochyta</taxon>
    </lineage>
</organism>
<evidence type="ECO:0000256" key="5">
    <source>
        <dbReference type="RuleBase" id="RU363034"/>
    </source>
</evidence>
<protein>
    <recommendedName>
        <fullName evidence="6">Peptidase S1 domain-containing protein</fullName>
    </recommendedName>
</protein>
<accession>A0A8H7J963</accession>
<dbReference type="PRINTS" id="PR00722">
    <property type="entry name" value="CHYMOTRYPSIN"/>
</dbReference>
<dbReference type="InterPro" id="IPR009003">
    <property type="entry name" value="Peptidase_S1_PA"/>
</dbReference>
<dbReference type="GO" id="GO:0006508">
    <property type="term" value="P:proteolysis"/>
    <property type="evidence" value="ECO:0007669"/>
    <property type="project" value="UniProtKB-KW"/>
</dbReference>
<name>A0A8H7J963_9PLEO</name>
<proteinExistence type="predicted"/>
<dbReference type="InterPro" id="IPR001314">
    <property type="entry name" value="Peptidase_S1A"/>
</dbReference>
<dbReference type="CDD" id="cd00190">
    <property type="entry name" value="Tryp_SPc"/>
    <property type="match status" value="1"/>
</dbReference>
<dbReference type="SUPFAM" id="SSF50494">
    <property type="entry name" value="Trypsin-like serine proteases"/>
    <property type="match status" value="1"/>
</dbReference>
<dbReference type="InterPro" id="IPR018114">
    <property type="entry name" value="TRYPSIN_HIS"/>
</dbReference>
<dbReference type="AlphaFoldDB" id="A0A8H7J963"/>
<dbReference type="PANTHER" id="PTHR24252:SF7">
    <property type="entry name" value="HYALIN"/>
    <property type="match status" value="1"/>
</dbReference>
<evidence type="ECO:0000313" key="7">
    <source>
        <dbReference type="EMBL" id="KAF9698051.1"/>
    </source>
</evidence>
<evidence type="ECO:0000256" key="3">
    <source>
        <dbReference type="ARBA" id="ARBA00022825"/>
    </source>
</evidence>
<evidence type="ECO:0000256" key="2">
    <source>
        <dbReference type="ARBA" id="ARBA00022801"/>
    </source>
</evidence>
<dbReference type="OrthoDB" id="6380398at2759"/>
<evidence type="ECO:0000256" key="1">
    <source>
        <dbReference type="ARBA" id="ARBA00022670"/>
    </source>
</evidence>
<reference evidence="7" key="2">
    <citation type="submission" date="2020-09" db="EMBL/GenBank/DDBJ databases">
        <title>Reference genome assembly for Australian Ascochyta lentis isolate Al4.</title>
        <authorList>
            <person name="Lee R.C."/>
            <person name="Farfan-Caceres L.M."/>
            <person name="Debler J.W."/>
            <person name="Williams A.H."/>
            <person name="Henares B.M."/>
        </authorList>
    </citation>
    <scope>NUCLEOTIDE SEQUENCE</scope>
    <source>
        <strain evidence="7">Al4</strain>
    </source>
</reference>
<dbReference type="PROSITE" id="PS50240">
    <property type="entry name" value="TRYPSIN_DOM"/>
    <property type="match status" value="1"/>
</dbReference>
<feature type="domain" description="Peptidase S1" evidence="6">
    <location>
        <begin position="65"/>
        <end position="290"/>
    </location>
</feature>
<dbReference type="EMBL" id="RZGK01000007">
    <property type="protein sequence ID" value="KAF9698051.1"/>
    <property type="molecule type" value="Genomic_DNA"/>
</dbReference>
<evidence type="ECO:0000259" key="6">
    <source>
        <dbReference type="PROSITE" id="PS50240"/>
    </source>
</evidence>
<dbReference type="PANTHER" id="PTHR24252">
    <property type="entry name" value="ACROSIN-RELATED"/>
    <property type="match status" value="1"/>
</dbReference>
<dbReference type="GO" id="GO:0004252">
    <property type="term" value="F:serine-type endopeptidase activity"/>
    <property type="evidence" value="ECO:0007669"/>
    <property type="project" value="InterPro"/>
</dbReference>
<keyword evidence="1 5" id="KW-0645">Protease</keyword>
<gene>
    <name evidence="7" type="ORF">EKO04_004519</name>
</gene>
<dbReference type="InterPro" id="IPR033116">
    <property type="entry name" value="TRYPSIN_SER"/>
</dbReference>
<dbReference type="PROSITE" id="PS00135">
    <property type="entry name" value="TRYPSIN_SER"/>
    <property type="match status" value="1"/>
</dbReference>
<dbReference type="InterPro" id="IPR001254">
    <property type="entry name" value="Trypsin_dom"/>
</dbReference>
<dbReference type="Proteomes" id="UP000651452">
    <property type="component" value="Unassembled WGS sequence"/>
</dbReference>
<sequence length="290" mass="29498">MVTLVFAEIQTRLEIIHSLIIYQHSLPSLPAPPGTYFKMQHKALIAGLMASAVTAAPTPQDSVDIVGGTTAAAGEFPFIVSLQRSGSHFCGGTLLNSRTVVTAAHCTVGQTASSLTVRAGSLNRNSGGTLVRVSSITVHPSFSSSTLNNDVAIWKLATAIPTSSTIGYASLPAANSDPAAGSTTTVAGWGTTSSGGTSPTTLRKVDVPIVSRATCRQNYSVAEITDNMVCAGLTAGGKDSCQGDSGGSLVNAARTLVGIVSWGNGCAQAGQPGVYSRVGTLLSFINANLA</sequence>
<evidence type="ECO:0000256" key="4">
    <source>
        <dbReference type="ARBA" id="ARBA00023157"/>
    </source>
</evidence>
<dbReference type="Pfam" id="PF00089">
    <property type="entry name" value="Trypsin"/>
    <property type="match status" value="1"/>
</dbReference>
<dbReference type="SMART" id="SM00020">
    <property type="entry name" value="Tryp_SPc"/>
    <property type="match status" value="1"/>
</dbReference>
<keyword evidence="2 5" id="KW-0378">Hydrolase</keyword>
<dbReference type="FunFam" id="2.40.10.10:FF:000077">
    <property type="entry name" value="Predicted protein"/>
    <property type="match status" value="1"/>
</dbReference>
<evidence type="ECO:0000313" key="8">
    <source>
        <dbReference type="Proteomes" id="UP000651452"/>
    </source>
</evidence>
<dbReference type="Gene3D" id="2.40.10.10">
    <property type="entry name" value="Trypsin-like serine proteases"/>
    <property type="match status" value="2"/>
</dbReference>
<keyword evidence="8" id="KW-1185">Reference proteome</keyword>
<reference evidence="7" key="1">
    <citation type="submission" date="2018-12" db="EMBL/GenBank/DDBJ databases">
        <authorList>
            <person name="Syme R.A."/>
            <person name="Farfan-Caceres L."/>
            <person name="Lichtenzveig J."/>
        </authorList>
    </citation>
    <scope>NUCLEOTIDE SEQUENCE</scope>
    <source>
        <strain evidence="7">Al4</strain>
    </source>
</reference>
<keyword evidence="4" id="KW-1015">Disulfide bond</keyword>
<comment type="caution">
    <text evidence="7">The sequence shown here is derived from an EMBL/GenBank/DDBJ whole genome shotgun (WGS) entry which is preliminary data.</text>
</comment>
<dbReference type="PROSITE" id="PS00134">
    <property type="entry name" value="TRYPSIN_HIS"/>
    <property type="match status" value="1"/>
</dbReference>